<evidence type="ECO:0000256" key="2">
    <source>
        <dbReference type="ARBA" id="ARBA00005244"/>
    </source>
</evidence>
<keyword evidence="5 13" id="KW-0255">Endonuclease</keyword>
<dbReference type="GeneID" id="72460579"/>
<evidence type="ECO:0000256" key="6">
    <source>
        <dbReference type="ARBA" id="ARBA00022801"/>
    </source>
</evidence>
<keyword evidence="8 13" id="KW-0694">RNA-binding</keyword>
<evidence type="ECO:0000256" key="3">
    <source>
        <dbReference type="ARBA" id="ARBA00022722"/>
    </source>
</evidence>
<organism evidence="15 16">
    <name type="scientific">Lentilactobacillus buchneri DSM 20057</name>
    <dbReference type="NCBI Taxonomy" id="1423728"/>
    <lineage>
        <taxon>Bacteria</taxon>
        <taxon>Bacillati</taxon>
        <taxon>Bacillota</taxon>
        <taxon>Bacilli</taxon>
        <taxon>Lactobacillales</taxon>
        <taxon>Lactobacillaceae</taxon>
        <taxon>Lentilactobacillus</taxon>
    </lineage>
</organism>
<protein>
    <recommendedName>
        <fullName evidence="13">CRISPR-associated endonuclease Cas9</fullName>
        <ecNumber evidence="13">3.1.-.-</ecNumber>
    </recommendedName>
</protein>
<dbReference type="GO" id="GO:0004519">
    <property type="term" value="F:endonuclease activity"/>
    <property type="evidence" value="ECO:0007669"/>
    <property type="project" value="UniProtKB-UniRule"/>
</dbReference>
<evidence type="ECO:0000256" key="12">
    <source>
        <dbReference type="ARBA" id="ARBA00046380"/>
    </source>
</evidence>
<evidence type="ECO:0000256" key="5">
    <source>
        <dbReference type="ARBA" id="ARBA00022759"/>
    </source>
</evidence>
<keyword evidence="3 13" id="KW-0540">Nuclease</keyword>
<dbReference type="InterPro" id="IPR003615">
    <property type="entry name" value="HNH_nuc"/>
</dbReference>
<comment type="cofactor">
    <cofactor evidence="1">
        <name>Mg(2+)</name>
        <dbReference type="ChEBI" id="CHEBI:18420"/>
    </cofactor>
</comment>
<gene>
    <name evidence="13" type="primary">cas9</name>
    <name evidence="15" type="ORF">C5L32_000588</name>
</gene>
<accession>A0A4R5NUJ7</accession>
<comment type="function">
    <text evidence="13">CRISPR (clustered regularly interspaced short palindromic repeat) is an adaptive immune system that provides protection against mobile genetic elements (viruses, transposable elements and conjugative plasmids). CRISPR clusters contain spacers, sequences complementary to antecedent mobile elements, and target invading nucleic acids. CRISPR clusters are transcribed and processed into CRISPR RNA (crRNA). In type II CRISPR systems correct processing of pre-crRNA requires a trans-encoded small RNA (tracrRNA), endogenous ribonuclease 3 (rnc) and this protein. The tracrRNA serves as a guide for ribonuclease 3-aided processing of pre-crRNA. Subsequently Cas9/crRNA/tracrRNA endonucleolytically cleaves linear or circular dsDNA target complementary to the spacer; Cas9 is inactive in the absence of the 2 guide RNAs (gRNA). Cas9 recognizes the protospacer adjacent motif (PAM) in the CRISPR repeat sequences to help distinguish self versus nonself, as targets within the bacterial CRISPR locus do not have PAMs. PAM recognition is also required for catalytic activity.</text>
</comment>
<evidence type="ECO:0000256" key="10">
    <source>
        <dbReference type="ARBA" id="ARBA00023125"/>
    </source>
</evidence>
<dbReference type="PROSITE" id="PS51749">
    <property type="entry name" value="HNH_CAS9"/>
    <property type="match status" value="1"/>
</dbReference>
<dbReference type="RefSeq" id="WP_056939199.1">
    <property type="nucleotide sequence ID" value="NZ_AZDM01000036.1"/>
</dbReference>
<keyword evidence="6 13" id="KW-0378">Hydrolase</keyword>
<dbReference type="Pfam" id="PF22702">
    <property type="entry name" value="Cas9_RuvC"/>
    <property type="match status" value="1"/>
</dbReference>
<dbReference type="InterPro" id="IPR033114">
    <property type="entry name" value="HNH_CAS9"/>
</dbReference>
<name>A0A4R5NUJ7_LENBU</name>
<dbReference type="GO" id="GO:0003723">
    <property type="term" value="F:RNA binding"/>
    <property type="evidence" value="ECO:0007669"/>
    <property type="project" value="UniProtKB-UniRule"/>
</dbReference>
<keyword evidence="9 13" id="KW-0051">Antiviral defense</keyword>
<keyword evidence="10 13" id="KW-0238">DNA-binding</keyword>
<comment type="subunit">
    <text evidence="12 13">Monomer. Binds crRNA and tracrRNA.</text>
</comment>
<dbReference type="Proteomes" id="UP000295181">
    <property type="component" value="Unassembled WGS sequence"/>
</dbReference>
<evidence type="ECO:0000313" key="16">
    <source>
        <dbReference type="Proteomes" id="UP000295181"/>
    </source>
</evidence>
<dbReference type="GO" id="GO:0003677">
    <property type="term" value="F:DNA binding"/>
    <property type="evidence" value="ECO:0007669"/>
    <property type="project" value="UniProtKB-UniRule"/>
</dbReference>
<keyword evidence="11" id="KW-0464">Manganese</keyword>
<keyword evidence="4" id="KW-0479">Metal-binding</keyword>
<dbReference type="GO" id="GO:0016787">
    <property type="term" value="F:hydrolase activity"/>
    <property type="evidence" value="ECO:0007669"/>
    <property type="project" value="UniProtKB-KW"/>
</dbReference>
<dbReference type="Pfam" id="PF16593">
    <property type="entry name" value="Cas9-BH"/>
    <property type="match status" value="1"/>
</dbReference>
<dbReference type="InterPro" id="IPR028629">
    <property type="entry name" value="Cas9"/>
</dbReference>
<comment type="domain">
    <text evidence="13">Has 2 endonuclease domains. The discontinuous RuvC-like domain cleaves the target DNA noncomplementary to crRNA while the HNH nuclease domain cleaves the target DNA complementary to crRNA.</text>
</comment>
<feature type="domain" description="HNH Cas9-type" evidence="14">
    <location>
        <begin position="777"/>
        <end position="937"/>
    </location>
</feature>
<dbReference type="Gene3D" id="3.30.420.10">
    <property type="entry name" value="Ribonuclease H-like superfamily/Ribonuclease H"/>
    <property type="match status" value="1"/>
</dbReference>
<dbReference type="NCBIfam" id="TIGR01865">
    <property type="entry name" value="cas_Csn1"/>
    <property type="match status" value="1"/>
</dbReference>
<dbReference type="EC" id="3.1.-.-" evidence="13"/>
<feature type="active site" description="Proton acceptor for HNH nuclease domain" evidence="13">
    <location>
        <position position="857"/>
    </location>
</feature>
<dbReference type="InterPro" id="IPR055228">
    <property type="entry name" value="Cas9_RuvC"/>
</dbReference>
<dbReference type="InterPro" id="IPR032237">
    <property type="entry name" value="Cas9_PI"/>
</dbReference>
<dbReference type="EMBL" id="PUFP01000001">
    <property type="protein sequence ID" value="TDG81616.1"/>
    <property type="molecule type" value="Genomic_DNA"/>
</dbReference>
<comment type="caution">
    <text evidence="15">The sequence shown here is derived from an EMBL/GenBank/DDBJ whole genome shotgun (WGS) entry which is preliminary data.</text>
</comment>
<dbReference type="Pfam" id="PF13395">
    <property type="entry name" value="HNH_4"/>
    <property type="match status" value="1"/>
</dbReference>
<keyword evidence="7" id="KW-0460">Magnesium</keyword>
<evidence type="ECO:0000256" key="7">
    <source>
        <dbReference type="ARBA" id="ARBA00022842"/>
    </source>
</evidence>
<dbReference type="Pfam" id="PF16595">
    <property type="entry name" value="Cas9_PI"/>
    <property type="match status" value="1"/>
</dbReference>
<dbReference type="InterPro" id="IPR032239">
    <property type="entry name" value="Cas9-BH"/>
</dbReference>
<reference evidence="15 16" key="1">
    <citation type="journal article" date="2019" name="Appl. Microbiol. Biotechnol.">
        <title>Uncovering carbohydrate metabolism through a genotype-phenotype association study of 56 lactic acid bacteria genomes.</title>
        <authorList>
            <person name="Buron-Moles G."/>
            <person name="Chailyan A."/>
            <person name="Dolejs I."/>
            <person name="Forster J."/>
            <person name="Miks M.H."/>
        </authorList>
    </citation>
    <scope>NUCLEOTIDE SEQUENCE [LARGE SCALE GENOMIC DNA]</scope>
    <source>
        <strain evidence="15 16">ATCC 4005</strain>
    </source>
</reference>
<dbReference type="GO" id="GO:0051607">
    <property type="term" value="P:defense response to virus"/>
    <property type="evidence" value="ECO:0007669"/>
    <property type="project" value="UniProtKB-UniRule"/>
</dbReference>
<evidence type="ECO:0000256" key="13">
    <source>
        <dbReference type="HAMAP-Rule" id="MF_01480"/>
    </source>
</evidence>
<evidence type="ECO:0000256" key="4">
    <source>
        <dbReference type="ARBA" id="ARBA00022723"/>
    </source>
</evidence>
<feature type="active site" description="For RuvC-like nuclease domain" evidence="13">
    <location>
        <position position="11"/>
    </location>
</feature>
<comment type="similarity">
    <text evidence="13">Belongs to the CRISPR-associated Cas9 family.</text>
</comment>
<evidence type="ECO:0000256" key="9">
    <source>
        <dbReference type="ARBA" id="ARBA00023118"/>
    </source>
</evidence>
<evidence type="ECO:0000259" key="14">
    <source>
        <dbReference type="PROSITE" id="PS51749"/>
    </source>
</evidence>
<evidence type="ECO:0000313" key="15">
    <source>
        <dbReference type="EMBL" id="TDG81616.1"/>
    </source>
</evidence>
<comment type="caution">
    <text evidence="13">Lacks conserved residue(s) required for the propagation of feature annotation.</text>
</comment>
<proteinExistence type="inferred from homology"/>
<comment type="similarity">
    <text evidence="2">Belongs to the CRISPR-associated protein Cas9 family. Subtype II-A subfamily.</text>
</comment>
<sequence length="1371" mass="158190">MKVNNYHIGLDIGTSSIGWVAIGEDGKPLRIKGKTAIGARLFQEGNPAADRRMFRTTRRRLSRRKWRLKLLEEIFDPYITPVDSTFFARLKQSNLSPKDSRKEFKGSMLFPDLTDMQYHKDYPTIYHLRHALMTQDEKFDIRMVYLAIHHIVKYRGNFLNSTPVDSFKASKVNFVDQFKKLNELYTAINPEESFQINLANSEDIGHQFLDPSIRKFDKKKQIPKIVPVSVDDKATDKINGKIASEIINAILGYKSKLDVVVQCTPVDSKSWALKFDEEDIDAKLQKILPEMDENQQSIIAILQNLYSQVTLNQIVPNGMSLSESMIEKYNDHHDHLKLYKKIIDQLADPKKKAALKKAYSQYVGDDGKVIEQADFWSSVKKNLDDSDLSKQIMDLIDAEKFMPKQRTSQNGVIPHQLHQRELDEIIEHQSKYYPWLAEINPNKHDLHLAKYKIEELVAFRVPYYVGPMITPDDQAKSAETVFSWMERKGKEAGQITPWNFDEKVDRNASANRFIKRMTTKDTYLIGEDVLPDESLLYEKFKVLNELNMVRVNGKLLKVADKQAIFQDLFENYKHISVKKLQNYIKSKTGLPSDPEISGLSDPEYFNNSLGTYNDFKKLFGNKVDEPDLQDDFEKIVEWSTVFEDKRILREKLNEITWLSDQQKDVLESSRYQGWGRLSKKLLTGIVNDQGERIIDELWNTNKNFMQIQSDNDFAKRIHEANADQMKAVDVEDVLADAYTSPQNKKAIRQVVKVVDDIQKAMGGVAPKYISIEFTRSEDRNPRRTISRQRQLENTLKDTAKSLAKSINPELLSELDNAAKSKKGLIDRLYLYFTQLGKDIYTGKPINIDEISTYDIDHILPQAFVKDDSLNNRVLVSKAINNGKSDNVPVQLFGAKMGHFWKQLAEAGLISKRKLKNLQTDPDTISKYAMHGFIRRQLVETSQVIKLVANILGDKYRNDDTKIIEITARMNHQMRDEFGFIKNREINDYHHAFDAYLTAFLGRYLYHRYIKLRPYFVYGDFKKFKEDKVTMRNFNFLHDLTDDTQEKIADAETGEVIWDRENSIQQLKDVYHYKFMLISHEVYTLRGAMFNQTVYPASDAGKRKLIPIKADRPINVYGGYSGSADAYMAIVRIHNKKGDKYRVVGVPMRARDRLDAAKKVSDADYDRALKDVLTPQLTKTKKSRKTGEITQVVEDFEIVLGKVMYRQLMIDGDKKFMLGSSTYQYNAKQLVLSDQSVKTLASKGRLDPLQESMDYNNVYTEILDKVNQYFSLYDMNKFRHKLNLGFSKFISFPNHNVFDGNTKASSGKREILEEVLNGLHANPTFGNLKDIGITTPFGQLQQPNGILLSDEAKIRYQSPTGLFERTVSLKDL</sequence>
<dbReference type="GO" id="GO:0046872">
    <property type="term" value="F:metal ion binding"/>
    <property type="evidence" value="ECO:0007669"/>
    <property type="project" value="UniProtKB-UniRule"/>
</dbReference>
<dbReference type="GO" id="GO:0043571">
    <property type="term" value="P:maintenance of CRISPR repeat elements"/>
    <property type="evidence" value="ECO:0007669"/>
    <property type="project" value="UniProtKB-UniRule"/>
</dbReference>
<dbReference type="Pfam" id="PF16592">
    <property type="entry name" value="Cas9_REC"/>
    <property type="match status" value="1"/>
</dbReference>
<dbReference type="HAMAP" id="MF_01480">
    <property type="entry name" value="Cas9"/>
    <property type="match status" value="1"/>
</dbReference>
<evidence type="ECO:0000256" key="11">
    <source>
        <dbReference type="ARBA" id="ARBA00023211"/>
    </source>
</evidence>
<evidence type="ECO:0000256" key="1">
    <source>
        <dbReference type="ARBA" id="ARBA00001946"/>
    </source>
</evidence>
<dbReference type="InterPro" id="IPR036397">
    <property type="entry name" value="RNaseH_sf"/>
</dbReference>
<dbReference type="InterPro" id="IPR032240">
    <property type="entry name" value="Cas9_REC"/>
</dbReference>
<evidence type="ECO:0000256" key="8">
    <source>
        <dbReference type="ARBA" id="ARBA00022884"/>
    </source>
</evidence>